<dbReference type="Proteomes" id="UP001054837">
    <property type="component" value="Unassembled WGS sequence"/>
</dbReference>
<sequence length="105" mass="11556">MKFFRTAPLLSSEAVAILSSLPETVVNQSTPLLNRSSEIPSIELGIKEDGNDVNELSSRSKVEGWPRPSPDRCLPNNELIHFLRPRSTPPPIESHSEGGGVPRRD</sequence>
<comment type="caution">
    <text evidence="2">The sequence shown here is derived from an EMBL/GenBank/DDBJ whole genome shotgun (WGS) entry which is preliminary data.</text>
</comment>
<evidence type="ECO:0000256" key="1">
    <source>
        <dbReference type="SAM" id="MobiDB-lite"/>
    </source>
</evidence>
<evidence type="ECO:0000313" key="3">
    <source>
        <dbReference type="Proteomes" id="UP001054837"/>
    </source>
</evidence>
<name>A0AAV4SFL5_9ARAC</name>
<reference evidence="2 3" key="1">
    <citation type="submission" date="2021-06" db="EMBL/GenBank/DDBJ databases">
        <title>Caerostris darwini draft genome.</title>
        <authorList>
            <person name="Kono N."/>
            <person name="Arakawa K."/>
        </authorList>
    </citation>
    <scope>NUCLEOTIDE SEQUENCE [LARGE SCALE GENOMIC DNA]</scope>
</reference>
<feature type="region of interest" description="Disordered" evidence="1">
    <location>
        <begin position="82"/>
        <end position="105"/>
    </location>
</feature>
<accession>A0AAV4SFL5</accession>
<dbReference type="AlphaFoldDB" id="A0AAV4SFL5"/>
<evidence type="ECO:0000313" key="2">
    <source>
        <dbReference type="EMBL" id="GIY32317.1"/>
    </source>
</evidence>
<gene>
    <name evidence="2" type="ORF">CDAR_619741</name>
</gene>
<keyword evidence="3" id="KW-1185">Reference proteome</keyword>
<dbReference type="EMBL" id="BPLQ01007770">
    <property type="protein sequence ID" value="GIY32317.1"/>
    <property type="molecule type" value="Genomic_DNA"/>
</dbReference>
<proteinExistence type="predicted"/>
<organism evidence="2 3">
    <name type="scientific">Caerostris darwini</name>
    <dbReference type="NCBI Taxonomy" id="1538125"/>
    <lineage>
        <taxon>Eukaryota</taxon>
        <taxon>Metazoa</taxon>
        <taxon>Ecdysozoa</taxon>
        <taxon>Arthropoda</taxon>
        <taxon>Chelicerata</taxon>
        <taxon>Arachnida</taxon>
        <taxon>Araneae</taxon>
        <taxon>Araneomorphae</taxon>
        <taxon>Entelegynae</taxon>
        <taxon>Araneoidea</taxon>
        <taxon>Araneidae</taxon>
        <taxon>Caerostris</taxon>
    </lineage>
</organism>
<protein>
    <submittedName>
        <fullName evidence="2">Uncharacterized protein</fullName>
    </submittedName>
</protein>